<dbReference type="FunFam" id="3.40.630.10:FF:000020">
    <property type="entry name" value="Carboxypeptidase D"/>
    <property type="match status" value="1"/>
</dbReference>
<dbReference type="GO" id="GO:0008270">
    <property type="term" value="F:zinc ion binding"/>
    <property type="evidence" value="ECO:0007669"/>
    <property type="project" value="InterPro"/>
</dbReference>
<feature type="active site" description="Proton donor/acceptor" evidence="9">
    <location>
        <position position="307"/>
    </location>
</feature>
<evidence type="ECO:0000256" key="6">
    <source>
        <dbReference type="ARBA" id="ARBA00022801"/>
    </source>
</evidence>
<evidence type="ECO:0000313" key="12">
    <source>
        <dbReference type="Proteomes" id="UP000699462"/>
    </source>
</evidence>
<comment type="cofactor">
    <cofactor evidence="1">
        <name>Zn(2+)</name>
        <dbReference type="ChEBI" id="CHEBI:29105"/>
    </cofactor>
</comment>
<evidence type="ECO:0000256" key="1">
    <source>
        <dbReference type="ARBA" id="ARBA00001947"/>
    </source>
</evidence>
<evidence type="ECO:0000259" key="10">
    <source>
        <dbReference type="PROSITE" id="PS52035"/>
    </source>
</evidence>
<protein>
    <recommendedName>
        <fullName evidence="10">Peptidase M14 domain-containing protein</fullName>
    </recommendedName>
</protein>
<dbReference type="OrthoDB" id="10249045at2759"/>
<evidence type="ECO:0000256" key="7">
    <source>
        <dbReference type="ARBA" id="ARBA00022833"/>
    </source>
</evidence>
<dbReference type="GO" id="GO:0006518">
    <property type="term" value="P:peptide metabolic process"/>
    <property type="evidence" value="ECO:0007669"/>
    <property type="project" value="TreeGrafter"/>
</dbReference>
<evidence type="ECO:0000256" key="3">
    <source>
        <dbReference type="ARBA" id="ARBA00022645"/>
    </source>
</evidence>
<evidence type="ECO:0000256" key="5">
    <source>
        <dbReference type="ARBA" id="ARBA00022723"/>
    </source>
</evidence>
<dbReference type="InterPro" id="IPR057247">
    <property type="entry name" value="CARBOXYPEPT_ZN_2"/>
</dbReference>
<dbReference type="Pfam" id="PF00246">
    <property type="entry name" value="Peptidase_M14"/>
    <property type="match status" value="1"/>
</dbReference>
<dbReference type="InterPro" id="IPR008969">
    <property type="entry name" value="CarboxyPept-like_regulatory"/>
</dbReference>
<proteinExistence type="inferred from homology"/>
<dbReference type="GO" id="GO:0005615">
    <property type="term" value="C:extracellular space"/>
    <property type="evidence" value="ECO:0007669"/>
    <property type="project" value="TreeGrafter"/>
</dbReference>
<dbReference type="PANTHER" id="PTHR11532:SF62">
    <property type="entry name" value="CARBOXYPEPTIDASE D"/>
    <property type="match status" value="1"/>
</dbReference>
<dbReference type="Gene3D" id="3.40.630.10">
    <property type="entry name" value="Zn peptidases"/>
    <property type="match status" value="1"/>
</dbReference>
<evidence type="ECO:0000313" key="11">
    <source>
        <dbReference type="EMBL" id="KAF8566804.1"/>
    </source>
</evidence>
<dbReference type="SUPFAM" id="SSF53187">
    <property type="entry name" value="Zn-dependent exopeptidases"/>
    <property type="match status" value="1"/>
</dbReference>
<reference evidence="11 12" key="1">
    <citation type="submission" date="2019-07" db="EMBL/GenBank/DDBJ databases">
        <title>Annotation for the trematode Paragonimus westermani.</title>
        <authorList>
            <person name="Choi Y.-J."/>
        </authorList>
    </citation>
    <scope>NUCLEOTIDE SEQUENCE [LARGE SCALE GENOMIC DNA]</scope>
    <source>
        <strain evidence="11">180907_Pwestermani</strain>
    </source>
</reference>
<organism evidence="11 12">
    <name type="scientific">Paragonimus westermani</name>
    <dbReference type="NCBI Taxonomy" id="34504"/>
    <lineage>
        <taxon>Eukaryota</taxon>
        <taxon>Metazoa</taxon>
        <taxon>Spiralia</taxon>
        <taxon>Lophotrochozoa</taxon>
        <taxon>Platyhelminthes</taxon>
        <taxon>Trematoda</taxon>
        <taxon>Digenea</taxon>
        <taxon>Plagiorchiida</taxon>
        <taxon>Troglotremata</taxon>
        <taxon>Troglotrematidae</taxon>
        <taxon>Paragonimus</taxon>
    </lineage>
</organism>
<dbReference type="PROSITE" id="PS00132">
    <property type="entry name" value="CARBOXYPEPT_ZN_1"/>
    <property type="match status" value="1"/>
</dbReference>
<dbReference type="GO" id="GO:0004181">
    <property type="term" value="F:metallocarboxypeptidase activity"/>
    <property type="evidence" value="ECO:0007669"/>
    <property type="project" value="InterPro"/>
</dbReference>
<dbReference type="SUPFAM" id="SSF49464">
    <property type="entry name" value="Carboxypeptidase regulatory domain-like"/>
    <property type="match status" value="1"/>
</dbReference>
<dbReference type="InterPro" id="IPR000834">
    <property type="entry name" value="Peptidase_M14"/>
</dbReference>
<dbReference type="InterPro" id="IPR050753">
    <property type="entry name" value="Peptidase_M14_domain"/>
</dbReference>
<dbReference type="InterPro" id="IPR057246">
    <property type="entry name" value="CARBOXYPEPT_ZN_1"/>
</dbReference>
<dbReference type="Gene3D" id="2.60.40.1120">
    <property type="entry name" value="Carboxypeptidase-like, regulatory domain"/>
    <property type="match status" value="1"/>
</dbReference>
<sequence length="472" mass="53342">MRLGGLFYITIFSINAIHTLDFDVYHGNSQIKTLLNSVHENCPKITRVYDLEWENIPQTIKGNPLTVIEFSKSPGHHVTGTPEFKYVANMHGDETVGRELLLMLANDLCIGYMSGNPRIQRLINSTRIHLLSSMNPDGFDVSLTTHGKDGRLNGNGVDLNRNFPNMDSVVFHNMRKENAPLDHLFTGSINNSKFEPETKMVMQWMKDINFVLSANLHGGSMVVNYPYDSSPAGESQLNETPDHPIFIELALSYADHNPEMRTGEHTCEDDDKHFDQGIVNGADWYPINGSMQDYNYLATNAFELTVELGCTKFPEPSWLPTYWEQNKIALLNFMTQVHRGVKGMIYGFDGVSVLPLPNVIVRVFNSTLPGEPSPITHNIWSGEDGDYYRLLTRGRFILMYEAPGFDTAVACVDINQVPSWEHGFQAARTINVLLLKSDLKDEYVDSKDLLEKPVNFQTRSRKPLVCSSDQEE</sequence>
<dbReference type="PROSITE" id="PS52035">
    <property type="entry name" value="PEPTIDASE_M14"/>
    <property type="match status" value="1"/>
</dbReference>
<keyword evidence="12" id="KW-1185">Reference proteome</keyword>
<evidence type="ECO:0000256" key="8">
    <source>
        <dbReference type="ARBA" id="ARBA00023180"/>
    </source>
</evidence>
<dbReference type="PROSITE" id="PS00133">
    <property type="entry name" value="CARBOXYPEPT_ZN_2"/>
    <property type="match status" value="1"/>
</dbReference>
<gene>
    <name evidence="11" type="ORF">P879_06576</name>
</gene>
<comment type="caution">
    <text evidence="11">The sequence shown here is derived from an EMBL/GenBank/DDBJ whole genome shotgun (WGS) entry which is preliminary data.</text>
</comment>
<dbReference type="SMART" id="SM00631">
    <property type="entry name" value="Zn_pept"/>
    <property type="match status" value="1"/>
</dbReference>
<dbReference type="AlphaFoldDB" id="A0A8T0DIN2"/>
<dbReference type="PANTHER" id="PTHR11532">
    <property type="entry name" value="PROTEASE M14 CARBOXYPEPTIDASE"/>
    <property type="match status" value="1"/>
</dbReference>
<keyword evidence="4" id="KW-0645">Protease</keyword>
<keyword evidence="3" id="KW-0121">Carboxypeptidase</keyword>
<evidence type="ECO:0000256" key="4">
    <source>
        <dbReference type="ARBA" id="ARBA00022670"/>
    </source>
</evidence>
<keyword evidence="6" id="KW-0378">Hydrolase</keyword>
<dbReference type="Proteomes" id="UP000699462">
    <property type="component" value="Unassembled WGS sequence"/>
</dbReference>
<name>A0A8T0DIN2_9TREM</name>
<feature type="domain" description="Peptidase M14" evidence="10">
    <location>
        <begin position="24"/>
        <end position="337"/>
    </location>
</feature>
<accession>A0A8T0DIN2</accession>
<dbReference type="GO" id="GO:0016485">
    <property type="term" value="P:protein processing"/>
    <property type="evidence" value="ECO:0007669"/>
    <property type="project" value="TreeGrafter"/>
</dbReference>
<comment type="similarity">
    <text evidence="2 9">Belongs to the peptidase M14 family.</text>
</comment>
<keyword evidence="7" id="KW-0862">Zinc</keyword>
<evidence type="ECO:0000256" key="2">
    <source>
        <dbReference type="ARBA" id="ARBA00005988"/>
    </source>
</evidence>
<keyword evidence="8" id="KW-0325">Glycoprotein</keyword>
<keyword evidence="5" id="KW-0479">Metal-binding</keyword>
<dbReference type="PRINTS" id="PR00765">
    <property type="entry name" value="CRBOXYPTASEA"/>
</dbReference>
<evidence type="ECO:0000256" key="9">
    <source>
        <dbReference type="PROSITE-ProRule" id="PRU01379"/>
    </source>
</evidence>
<dbReference type="EMBL" id="JTDF01004607">
    <property type="protein sequence ID" value="KAF8566804.1"/>
    <property type="molecule type" value="Genomic_DNA"/>
</dbReference>